<protein>
    <submittedName>
        <fullName evidence="2">Uncharacterized protein</fullName>
    </submittedName>
</protein>
<dbReference type="AlphaFoldDB" id="A0A085GME8"/>
<accession>A0A085GME8</accession>
<organism evidence="2 3">
    <name type="scientific">Ewingella americana (strain ATCC 33852 / DSM 4580 / CCUG 14506 / JCM 5911 / LMG 7869 / NCTC 12157 / CDC 1468-78)</name>
    <dbReference type="NCBI Taxonomy" id="910964"/>
    <lineage>
        <taxon>Bacteria</taxon>
        <taxon>Pseudomonadati</taxon>
        <taxon>Pseudomonadota</taxon>
        <taxon>Gammaproteobacteria</taxon>
        <taxon>Enterobacterales</taxon>
        <taxon>Yersiniaceae</taxon>
        <taxon>Ewingella</taxon>
    </lineage>
</organism>
<dbReference type="OrthoDB" id="6556229at2"/>
<evidence type="ECO:0000256" key="1">
    <source>
        <dbReference type="SAM" id="MobiDB-lite"/>
    </source>
</evidence>
<dbReference type="RefSeq" id="WP_034788012.1">
    <property type="nucleotide sequence ID" value="NZ_JMPJ01000023.1"/>
</dbReference>
<dbReference type="EMBL" id="JMPJ01000023">
    <property type="protein sequence ID" value="KFC84893.1"/>
    <property type="molecule type" value="Genomic_DNA"/>
</dbReference>
<evidence type="ECO:0000313" key="2">
    <source>
        <dbReference type="EMBL" id="KFC84893.1"/>
    </source>
</evidence>
<dbReference type="GeneID" id="78378929"/>
<reference evidence="2 3" key="1">
    <citation type="submission" date="2014-05" db="EMBL/GenBank/DDBJ databases">
        <title>ATOL: Assembling a taxonomically balanced genome-scale reconstruction of the evolutionary history of the Enterobacteriaceae.</title>
        <authorList>
            <person name="Plunkett G.III."/>
            <person name="Neeno-Eckwall E.C."/>
            <person name="Glasner J.D."/>
            <person name="Perna N.T."/>
        </authorList>
    </citation>
    <scope>NUCLEOTIDE SEQUENCE [LARGE SCALE GENOMIC DNA]</scope>
    <source>
        <strain evidence="2 3">ATCC 33852</strain>
    </source>
</reference>
<keyword evidence="3" id="KW-1185">Reference proteome</keyword>
<dbReference type="STRING" id="910964.GEAM_0586"/>
<dbReference type="Proteomes" id="UP000028640">
    <property type="component" value="Unassembled WGS sequence"/>
</dbReference>
<evidence type="ECO:0000313" key="3">
    <source>
        <dbReference type="Proteomes" id="UP000028640"/>
    </source>
</evidence>
<comment type="caution">
    <text evidence="2">The sequence shown here is derived from an EMBL/GenBank/DDBJ whole genome shotgun (WGS) entry which is preliminary data.</text>
</comment>
<proteinExistence type="predicted"/>
<sequence>MNPGNIPSYGGSYSHYGNYGNQSASSSAPVAPQPSTVHGSMPETSLRLRGQYSNAVTQVKPQTLQNLQLADQIQKETQRYLPHGAGNQWLSVVHSQGESYARGHLAREYKKEFRKQAPQLDRTYNSARTAATLQGGNCQEFADVAYTLLAARGAKSPVSNVSYKNDHILVMLGDPRESSRDIALVDAWPHVPVATTLRNSHINPNDLVVKKQFNSQLGDPNAQWALSGIQPMSNTEVNQRMMAQGFPAIGPALVKDLAEGLQEQGLQLYDVRSLSADPSLKYTDGYHQPTSFDAMSSSQLAGKMSVVREYNQKVSSNPGLYGRFKDV</sequence>
<gene>
    <name evidence="2" type="ORF">GEAM_0586</name>
</gene>
<feature type="region of interest" description="Disordered" evidence="1">
    <location>
        <begin position="20"/>
        <end position="42"/>
    </location>
</feature>
<name>A0A085GME8_EWIA3</name>
<dbReference type="eggNOG" id="ENOG5032V66">
    <property type="taxonomic scope" value="Bacteria"/>
</dbReference>
<feature type="compositionally biased region" description="Low complexity" evidence="1">
    <location>
        <begin position="20"/>
        <end position="35"/>
    </location>
</feature>